<sequence>MFFPKDKPKSKQKPKSKNILQLSNIFIFSFEYGFKFLILIIDWKLMSDTTWSASIAIKEFNSKISFSAIYLLAIFLHIFFILLTIYPYILQYSTNEALEVIIFKHKAIMVAFFLAFIPKEIITFKFINSFNFYHEGYVQLRAYLTFIYIVLFILFCINEIILIVKHQDSLDFMHNTLLKLIPVFCIMLILIVCAGLNMVTLYKLETKFNKDISPKTIKLGLYTNEEIYNLTNGNYLDSFSYEQKIICSLNDVIKINKEEKIQQQGRHYVKYFRKEIDCNSSQIFYNGCKKFTKMIIKIRDRNFEYPDFRCGMVSLNGSCSNGCDDLKRENIGVYLVQYFEHKLELAWNGFARSEFKQPRVKLNESLDLSACSNLDSIYIDNSDWNIF</sequence>
<feature type="transmembrane region" description="Helical" evidence="1">
    <location>
        <begin position="176"/>
        <end position="202"/>
    </location>
</feature>
<keyword evidence="1" id="KW-0812">Transmembrane</keyword>
<dbReference type="EMBL" id="CAJNOC010003044">
    <property type="protein sequence ID" value="CAF0965062.1"/>
    <property type="molecule type" value="Genomic_DNA"/>
</dbReference>
<gene>
    <name evidence="2" type="ORF">OXX778_LOCUS14622</name>
</gene>
<dbReference type="Proteomes" id="UP000663879">
    <property type="component" value="Unassembled WGS sequence"/>
</dbReference>
<feature type="transmembrane region" description="Helical" evidence="1">
    <location>
        <begin position="68"/>
        <end position="89"/>
    </location>
</feature>
<feature type="transmembrane region" description="Helical" evidence="1">
    <location>
        <begin position="21"/>
        <end position="41"/>
    </location>
</feature>
<feature type="transmembrane region" description="Helical" evidence="1">
    <location>
        <begin position="142"/>
        <end position="164"/>
    </location>
</feature>
<comment type="caution">
    <text evidence="2">The sequence shown here is derived from an EMBL/GenBank/DDBJ whole genome shotgun (WGS) entry which is preliminary data.</text>
</comment>
<name>A0A814EA41_9BILA</name>
<dbReference type="AlphaFoldDB" id="A0A814EA41"/>
<accession>A0A814EA41</accession>
<organism evidence="2 3">
    <name type="scientific">Brachionus calyciflorus</name>
    <dbReference type="NCBI Taxonomy" id="104777"/>
    <lineage>
        <taxon>Eukaryota</taxon>
        <taxon>Metazoa</taxon>
        <taxon>Spiralia</taxon>
        <taxon>Gnathifera</taxon>
        <taxon>Rotifera</taxon>
        <taxon>Eurotatoria</taxon>
        <taxon>Monogononta</taxon>
        <taxon>Pseudotrocha</taxon>
        <taxon>Ploima</taxon>
        <taxon>Brachionidae</taxon>
        <taxon>Brachionus</taxon>
    </lineage>
</organism>
<proteinExistence type="predicted"/>
<keyword evidence="3" id="KW-1185">Reference proteome</keyword>
<evidence type="ECO:0000313" key="3">
    <source>
        <dbReference type="Proteomes" id="UP000663879"/>
    </source>
</evidence>
<protein>
    <recommendedName>
        <fullName evidence="4">Transmembrane protein</fullName>
    </recommendedName>
</protein>
<keyword evidence="1" id="KW-0472">Membrane</keyword>
<reference evidence="2" key="1">
    <citation type="submission" date="2021-02" db="EMBL/GenBank/DDBJ databases">
        <authorList>
            <person name="Nowell W R."/>
        </authorList>
    </citation>
    <scope>NUCLEOTIDE SEQUENCE</scope>
    <source>
        <strain evidence="2">Ploen Becks lab</strain>
    </source>
</reference>
<keyword evidence="1" id="KW-1133">Transmembrane helix</keyword>
<evidence type="ECO:0000256" key="1">
    <source>
        <dbReference type="SAM" id="Phobius"/>
    </source>
</evidence>
<evidence type="ECO:0008006" key="4">
    <source>
        <dbReference type="Google" id="ProtNLM"/>
    </source>
</evidence>
<evidence type="ECO:0000313" key="2">
    <source>
        <dbReference type="EMBL" id="CAF0965062.1"/>
    </source>
</evidence>
<feature type="transmembrane region" description="Helical" evidence="1">
    <location>
        <begin position="101"/>
        <end position="122"/>
    </location>
</feature>